<accession>A0ABW8SRV1</accession>
<reference evidence="2 3" key="1">
    <citation type="submission" date="2024-11" db="EMBL/GenBank/DDBJ databases">
        <authorList>
            <person name="Heng Y.C."/>
            <person name="Lim A.C.H."/>
            <person name="Lee J.K.Y."/>
            <person name="Kittelmann S."/>
        </authorList>
    </citation>
    <scope>NUCLEOTIDE SEQUENCE [LARGE SCALE GENOMIC DNA]</scope>
    <source>
        <strain evidence="2 3">WILCCON 0269</strain>
    </source>
</reference>
<dbReference type="CDD" id="cd02042">
    <property type="entry name" value="ParAB_family"/>
    <property type="match status" value="1"/>
</dbReference>
<dbReference type="Gene3D" id="3.40.50.300">
    <property type="entry name" value="P-loop containing nucleotide triphosphate hydrolases"/>
    <property type="match status" value="1"/>
</dbReference>
<protein>
    <submittedName>
        <fullName evidence="2">ParA family protein</fullName>
    </submittedName>
</protein>
<organism evidence="2 3">
    <name type="scientific">Candidatus Clostridium eludens</name>
    <dbReference type="NCBI Taxonomy" id="3381663"/>
    <lineage>
        <taxon>Bacteria</taxon>
        <taxon>Bacillati</taxon>
        <taxon>Bacillota</taxon>
        <taxon>Clostridia</taxon>
        <taxon>Eubacteriales</taxon>
        <taxon>Clostridiaceae</taxon>
        <taxon>Clostridium</taxon>
    </lineage>
</organism>
<dbReference type="EMBL" id="JBJHZX010000089">
    <property type="protein sequence ID" value="MFL0198760.1"/>
    <property type="molecule type" value="Genomic_DNA"/>
</dbReference>
<dbReference type="Proteomes" id="UP001623660">
    <property type="component" value="Unassembled WGS sequence"/>
</dbReference>
<dbReference type="InterPro" id="IPR025669">
    <property type="entry name" value="AAA_dom"/>
</dbReference>
<gene>
    <name evidence="2" type="ORF">ACJDU8_24865</name>
</gene>
<dbReference type="InterPro" id="IPR050678">
    <property type="entry name" value="DNA_Partitioning_ATPase"/>
</dbReference>
<dbReference type="RefSeq" id="WP_406794874.1">
    <property type="nucleotide sequence ID" value="NZ_JBJHZX010000089.1"/>
</dbReference>
<dbReference type="SUPFAM" id="SSF52540">
    <property type="entry name" value="P-loop containing nucleoside triphosphate hydrolases"/>
    <property type="match status" value="1"/>
</dbReference>
<comment type="caution">
    <text evidence="2">The sequence shown here is derived from an EMBL/GenBank/DDBJ whole genome shotgun (WGS) entry which is preliminary data.</text>
</comment>
<proteinExistence type="predicted"/>
<feature type="domain" description="AAA" evidence="1">
    <location>
        <begin position="2"/>
        <end position="170"/>
    </location>
</feature>
<evidence type="ECO:0000259" key="1">
    <source>
        <dbReference type="Pfam" id="PF13614"/>
    </source>
</evidence>
<dbReference type="Pfam" id="PF13614">
    <property type="entry name" value="AAA_31"/>
    <property type="match status" value="1"/>
</dbReference>
<dbReference type="InterPro" id="IPR027417">
    <property type="entry name" value="P-loop_NTPase"/>
</dbReference>
<dbReference type="PANTHER" id="PTHR13696:SF99">
    <property type="entry name" value="COBYRINIC ACID AC-DIAMIDE SYNTHASE"/>
    <property type="match status" value="1"/>
</dbReference>
<name>A0ABW8SRV1_9CLOT</name>
<keyword evidence="3" id="KW-1185">Reference proteome</keyword>
<sequence length="252" mass="28531">MERVSFYNRKGGIGKSTLAYNISFGLSKINKKVCLLDLDSQKDSTNFLGTFLNGESKDYVGFDELFDASKKVSIENCLIEVRTNLYVISNRDLRTMETILGKNIRAEKMFEEKINKLKELGFDYVLYDCSPSLISKINDSALCNSDSIVLPVQLQSAAIRASANVANYLAELYIDPSVIKCVIPNMKKSTKESTKNLELVYKIFDVNIVTEAVKDKTRYTEASKYGKSIFEYDKDVAKEFMETFRKVVNLIG</sequence>
<evidence type="ECO:0000313" key="2">
    <source>
        <dbReference type="EMBL" id="MFL0198760.1"/>
    </source>
</evidence>
<evidence type="ECO:0000313" key="3">
    <source>
        <dbReference type="Proteomes" id="UP001623660"/>
    </source>
</evidence>
<dbReference type="PANTHER" id="PTHR13696">
    <property type="entry name" value="P-LOOP CONTAINING NUCLEOSIDE TRIPHOSPHATE HYDROLASE"/>
    <property type="match status" value="1"/>
</dbReference>